<accession>A0AAX4GZY8</accession>
<reference evidence="1" key="1">
    <citation type="submission" date="2023-09" db="EMBL/GenBank/DDBJ databases">
        <authorList>
            <person name="Feng J."/>
        </authorList>
    </citation>
    <scope>NUCLEOTIDE SEQUENCE</scope>
</reference>
<organism evidence="1 2">
    <name type="scientific">Klebsiella phage RCIP0102</name>
    <dbReference type="NCBI Taxonomy" id="3094270"/>
    <lineage>
        <taxon>Viruses</taxon>
    </lineage>
</organism>
<evidence type="ECO:0000313" key="1">
    <source>
        <dbReference type="EMBL" id="WPJ56152.1"/>
    </source>
</evidence>
<dbReference type="EMBL" id="OR532896">
    <property type="protein sequence ID" value="WPJ56152.1"/>
    <property type="molecule type" value="Genomic_DNA"/>
</dbReference>
<gene>
    <name evidence="1" type="ORF">RCIP0102_00042</name>
</gene>
<dbReference type="Pfam" id="PF06919">
    <property type="entry name" value="Phage_T4_Gp30_7"/>
    <property type="match status" value="1"/>
</dbReference>
<sequence length="141" mass="16840">MGGLGYYRPVPPKQINKLRRIKMNFTNFNRKYVQNNAWDVSTTLLWEHNNGTVAQIDMYWEDNYVFFSFENGPTLDIQFNGSEIKVGFHDEVRKRDLSTHPSWNTNRQLLVKIYLRHILGRKTTEEQREAIWDIVSNEIKF</sequence>
<evidence type="ECO:0000313" key="2">
    <source>
        <dbReference type="Proteomes" id="UP001434466"/>
    </source>
</evidence>
<name>A0AAX4GZY8_9VIRU</name>
<dbReference type="InterPro" id="IPR009690">
    <property type="entry name" value="Phage_T4_Gp30_7"/>
</dbReference>
<dbReference type="Proteomes" id="UP001434466">
    <property type="component" value="Segment"/>
</dbReference>
<proteinExistence type="predicted"/>
<protein>
    <submittedName>
        <fullName evidence="1">Uncharacterized protein</fullName>
    </submittedName>
</protein>